<dbReference type="AlphaFoldDB" id="A0A9D2MGU1"/>
<reference evidence="3" key="2">
    <citation type="submission" date="2021-04" db="EMBL/GenBank/DDBJ databases">
        <authorList>
            <person name="Gilroy R."/>
        </authorList>
    </citation>
    <scope>NUCLEOTIDE SEQUENCE</scope>
    <source>
        <strain evidence="3">CHK188-16595</strain>
    </source>
</reference>
<keyword evidence="2" id="KW-1133">Transmembrane helix</keyword>
<dbReference type="InterPro" id="IPR032675">
    <property type="entry name" value="LRR_dom_sf"/>
</dbReference>
<dbReference type="EMBL" id="DWXN01000002">
    <property type="protein sequence ID" value="HJB74302.1"/>
    <property type="molecule type" value="Genomic_DNA"/>
</dbReference>
<feature type="transmembrane region" description="Helical" evidence="2">
    <location>
        <begin position="63"/>
        <end position="83"/>
    </location>
</feature>
<organism evidence="3 4">
    <name type="scientific">Candidatus Eubacterium faecale</name>
    <dbReference type="NCBI Taxonomy" id="2838568"/>
    <lineage>
        <taxon>Bacteria</taxon>
        <taxon>Bacillati</taxon>
        <taxon>Bacillota</taxon>
        <taxon>Clostridia</taxon>
        <taxon>Eubacteriales</taxon>
        <taxon>Eubacteriaceae</taxon>
        <taxon>Eubacterium</taxon>
    </lineage>
</organism>
<keyword evidence="2" id="KW-0472">Membrane</keyword>
<evidence type="ECO:0000313" key="4">
    <source>
        <dbReference type="Proteomes" id="UP000823877"/>
    </source>
</evidence>
<accession>A0A9D2MGU1</accession>
<protein>
    <submittedName>
        <fullName evidence="3">Uncharacterized protein</fullName>
    </submittedName>
</protein>
<dbReference type="Gene3D" id="3.80.10.10">
    <property type="entry name" value="Ribonuclease Inhibitor"/>
    <property type="match status" value="1"/>
</dbReference>
<evidence type="ECO:0000256" key="2">
    <source>
        <dbReference type="SAM" id="Phobius"/>
    </source>
</evidence>
<feature type="region of interest" description="Disordered" evidence="1">
    <location>
        <begin position="122"/>
        <end position="186"/>
    </location>
</feature>
<feature type="compositionally biased region" description="Polar residues" evidence="1">
    <location>
        <begin position="122"/>
        <end position="183"/>
    </location>
</feature>
<sequence>MSKLCQNCGMKMPDEANICLNCLTVYGNKSDSAGINTISKRHKHFKTREYINRFRALSKKRKAAIAVPLLCLIALIPFTAYMLSPVDGAYKTNAAISEQDSTGENKPISRAEAILNRILGNDNGTNENLVPEQGNSLSSTDTNKENTSGGSNINENSDSKNQSGQNTNSSPNGSSGQDDTSNLPPVLNYNDWEYKINSANKLEITKYTGNDKNVLVPDQIEGTNVERIAEKTFSGNANIQSVTFKDSETYHCVTISSQTFYDLPQLRKIVFPKNTDFVFNFEFAVKTPVLTDIEIDHWQAKFVDGVFYWDESGIKKYSMYVYCEGNTASTFTVPDFCGGVSCGRNISNCKYLKVLNLHKSCRPPQQQDFIDHIYPYLEAINIAPESENKYYSYNGAVFAYGNILGGTYSSKLYIYPGAKADKEFHFPENCYINFPVVPKGAKPVLETIYIPSTSMLADPEHLYARLPNLKTVKIQKGNPDFTKYQTYLGYDFNVTQYE</sequence>
<proteinExistence type="predicted"/>
<name>A0A9D2MGU1_9FIRM</name>
<reference evidence="3" key="1">
    <citation type="journal article" date="2021" name="PeerJ">
        <title>Extensive microbial diversity within the chicken gut microbiome revealed by metagenomics and culture.</title>
        <authorList>
            <person name="Gilroy R."/>
            <person name="Ravi A."/>
            <person name="Getino M."/>
            <person name="Pursley I."/>
            <person name="Horton D.L."/>
            <person name="Alikhan N.F."/>
            <person name="Baker D."/>
            <person name="Gharbi K."/>
            <person name="Hall N."/>
            <person name="Watson M."/>
            <person name="Adriaenssens E.M."/>
            <person name="Foster-Nyarko E."/>
            <person name="Jarju S."/>
            <person name="Secka A."/>
            <person name="Antonio M."/>
            <person name="Oren A."/>
            <person name="Chaudhuri R.R."/>
            <person name="La Ragione R."/>
            <person name="Hildebrand F."/>
            <person name="Pallen M.J."/>
        </authorList>
    </citation>
    <scope>NUCLEOTIDE SEQUENCE</scope>
    <source>
        <strain evidence="3">CHK188-16595</strain>
    </source>
</reference>
<dbReference type="Proteomes" id="UP000823877">
    <property type="component" value="Unassembled WGS sequence"/>
</dbReference>
<gene>
    <name evidence="3" type="ORF">IAA37_01325</name>
</gene>
<comment type="caution">
    <text evidence="3">The sequence shown here is derived from an EMBL/GenBank/DDBJ whole genome shotgun (WGS) entry which is preliminary data.</text>
</comment>
<evidence type="ECO:0000313" key="3">
    <source>
        <dbReference type="EMBL" id="HJB74302.1"/>
    </source>
</evidence>
<keyword evidence="2" id="KW-0812">Transmembrane</keyword>
<evidence type="ECO:0000256" key="1">
    <source>
        <dbReference type="SAM" id="MobiDB-lite"/>
    </source>
</evidence>